<dbReference type="AlphaFoldDB" id="A0A6J7FJH2"/>
<gene>
    <name evidence="1" type="ORF">UFOPK3516_00565</name>
</gene>
<organism evidence="1">
    <name type="scientific">freshwater metagenome</name>
    <dbReference type="NCBI Taxonomy" id="449393"/>
    <lineage>
        <taxon>unclassified sequences</taxon>
        <taxon>metagenomes</taxon>
        <taxon>ecological metagenomes</taxon>
    </lineage>
</organism>
<name>A0A6J7FJH2_9ZZZZ</name>
<dbReference type="EMBL" id="CAFBMB010000029">
    <property type="protein sequence ID" value="CAB4893734.1"/>
    <property type="molecule type" value="Genomic_DNA"/>
</dbReference>
<dbReference type="Pfam" id="PF11248">
    <property type="entry name" value="DUF3046"/>
    <property type="match status" value="1"/>
</dbReference>
<reference evidence="1" key="1">
    <citation type="submission" date="2020-05" db="EMBL/GenBank/DDBJ databases">
        <authorList>
            <person name="Chiriac C."/>
            <person name="Salcher M."/>
            <person name="Ghai R."/>
            <person name="Kavagutti S V."/>
        </authorList>
    </citation>
    <scope>NUCLEOTIDE SEQUENCE</scope>
</reference>
<evidence type="ECO:0000313" key="1">
    <source>
        <dbReference type="EMBL" id="CAB4893734.1"/>
    </source>
</evidence>
<protein>
    <submittedName>
        <fullName evidence="1">Unannotated protein</fullName>
    </submittedName>
</protein>
<sequence length="77" mass="8490">MRRSEFWFAVGREFGDTYGGILAKDMVIAELGDTTAAEALARGMSPRTVWLALCRAAEVPPERWHGAGLPEPKRDVT</sequence>
<dbReference type="InterPro" id="IPR021408">
    <property type="entry name" value="DUF3046"/>
</dbReference>
<proteinExistence type="predicted"/>
<accession>A0A6J7FJH2</accession>